<sequence length="258" mass="27920">MPPATATPPPPLLSRLPRELRLQIYHHLLPDLPIPAHRPSRAGALRRDGARTSGATAVLRLGRGCGAEAQAELYARTPFRAHVSRAGVSMCCGAVAFGRDDEGEGRGLAAAVLPRVRRLDVVVAALFLAVDGAVAQARFFARMLGAGVRELRVAVEWGVGAARGMGLTVEMVRRVLEPFKELGEAGLIRPSVVEVGRVGMPRWEAGKKVDDEKEEARFEGLKDELRRALLGEAERGVGTMRICADKVGWEIETLRLVE</sequence>
<evidence type="ECO:0000313" key="2">
    <source>
        <dbReference type="Proteomes" id="UP001165186"/>
    </source>
</evidence>
<name>A0ACB5S822_9PEZI</name>
<organism evidence="1 2">
    <name type="scientific">Neofusicoccum parvum</name>
    <dbReference type="NCBI Taxonomy" id="310453"/>
    <lineage>
        <taxon>Eukaryota</taxon>
        <taxon>Fungi</taxon>
        <taxon>Dikarya</taxon>
        <taxon>Ascomycota</taxon>
        <taxon>Pezizomycotina</taxon>
        <taxon>Dothideomycetes</taxon>
        <taxon>Dothideomycetes incertae sedis</taxon>
        <taxon>Botryosphaeriales</taxon>
        <taxon>Botryosphaeriaceae</taxon>
        <taxon>Neofusicoccum</taxon>
    </lineage>
</organism>
<gene>
    <name evidence="1" type="primary">g1414</name>
    <name evidence="1" type="ORF">NpPPO83_00001414</name>
</gene>
<evidence type="ECO:0000313" key="1">
    <source>
        <dbReference type="EMBL" id="GME28884.1"/>
    </source>
</evidence>
<keyword evidence="2" id="KW-1185">Reference proteome</keyword>
<proteinExistence type="predicted"/>
<protein>
    <submittedName>
        <fullName evidence="1">Uncharacterized protein</fullName>
    </submittedName>
</protein>
<reference evidence="1" key="1">
    <citation type="submission" date="2024-09" db="EMBL/GenBank/DDBJ databases">
        <title>Draft Genome Sequences of Neofusicoccum parvum.</title>
        <authorList>
            <person name="Ashida A."/>
            <person name="Camagna M."/>
            <person name="Tanaka A."/>
            <person name="Takemoto D."/>
        </authorList>
    </citation>
    <scope>NUCLEOTIDE SEQUENCE</scope>
    <source>
        <strain evidence="1">PPO83</strain>
    </source>
</reference>
<dbReference type="Proteomes" id="UP001165186">
    <property type="component" value="Unassembled WGS sequence"/>
</dbReference>
<comment type="caution">
    <text evidence="1">The sequence shown here is derived from an EMBL/GenBank/DDBJ whole genome shotgun (WGS) entry which is preliminary data.</text>
</comment>
<dbReference type="EMBL" id="BSXG01000053">
    <property type="protein sequence ID" value="GME28884.1"/>
    <property type="molecule type" value="Genomic_DNA"/>
</dbReference>
<accession>A0ACB5S822</accession>